<reference evidence="1 2" key="1">
    <citation type="submission" date="2016-04" db="EMBL/GenBank/DDBJ databases">
        <title>A degradative enzymes factory behind the ericoid mycorrhizal symbiosis.</title>
        <authorList>
            <consortium name="DOE Joint Genome Institute"/>
            <person name="Martino E."/>
            <person name="Morin E."/>
            <person name="Grelet G."/>
            <person name="Kuo A."/>
            <person name="Kohler A."/>
            <person name="Daghino S."/>
            <person name="Barry K."/>
            <person name="Choi C."/>
            <person name="Cichocki N."/>
            <person name="Clum A."/>
            <person name="Copeland A."/>
            <person name="Hainaut M."/>
            <person name="Haridas S."/>
            <person name="Labutti K."/>
            <person name="Lindquist E."/>
            <person name="Lipzen A."/>
            <person name="Khouja H.-R."/>
            <person name="Murat C."/>
            <person name="Ohm R."/>
            <person name="Olson A."/>
            <person name="Spatafora J."/>
            <person name="Veneault-Fourrey C."/>
            <person name="Henrissat B."/>
            <person name="Grigoriev I."/>
            <person name="Martin F."/>
            <person name="Perotto S."/>
        </authorList>
    </citation>
    <scope>NUCLEOTIDE SEQUENCE [LARGE SCALE GENOMIC DNA]</scope>
    <source>
        <strain evidence="1 2">F</strain>
    </source>
</reference>
<dbReference type="EMBL" id="KZ613953">
    <property type="protein sequence ID" value="PMD35111.1"/>
    <property type="molecule type" value="Genomic_DNA"/>
</dbReference>
<dbReference type="AlphaFoldDB" id="A0A2J6R9B5"/>
<evidence type="ECO:0000313" key="1">
    <source>
        <dbReference type="EMBL" id="PMD35111.1"/>
    </source>
</evidence>
<dbReference type="OrthoDB" id="3562932at2759"/>
<dbReference type="Proteomes" id="UP000235786">
    <property type="component" value="Unassembled WGS sequence"/>
</dbReference>
<organism evidence="1 2">
    <name type="scientific">Hyaloscypha variabilis (strain UAMH 11265 / GT02V1 / F)</name>
    <name type="common">Meliniomyces variabilis</name>
    <dbReference type="NCBI Taxonomy" id="1149755"/>
    <lineage>
        <taxon>Eukaryota</taxon>
        <taxon>Fungi</taxon>
        <taxon>Dikarya</taxon>
        <taxon>Ascomycota</taxon>
        <taxon>Pezizomycotina</taxon>
        <taxon>Leotiomycetes</taxon>
        <taxon>Helotiales</taxon>
        <taxon>Hyaloscyphaceae</taxon>
        <taxon>Hyaloscypha</taxon>
        <taxon>Hyaloscypha variabilis</taxon>
    </lineage>
</organism>
<protein>
    <submittedName>
        <fullName evidence="1">Uncharacterized protein</fullName>
    </submittedName>
</protein>
<keyword evidence="2" id="KW-1185">Reference proteome</keyword>
<dbReference type="STRING" id="1149755.A0A2J6R9B5"/>
<name>A0A2J6R9B5_HYAVF</name>
<evidence type="ECO:0000313" key="2">
    <source>
        <dbReference type="Proteomes" id="UP000235786"/>
    </source>
</evidence>
<sequence length="591" mass="63379">MSALTFSDISGPKYGYDFVVATTQASINGTMLAFLSALKEPVVNICFVADPMGKPVQIDYNLLKQNAHGSDPFAIPANVNVATSQDIKNLVAARFMVGFRAQLGIPRVQNPSQLPDIVTLGTDTSAVKFNMLCSQFMIVQLDPGSAYTSPSWTISSQQASSPPWVFTSKVDLRLSTIAKGAYTTLPPNIQKQISNLGPMAFSIQQLLFDLTNATLESVPTITGVQSGSFAYSVLEQFFIGSYFTQMQAHGQPLLGCNIAVSNAPASTLTLSSFNFQVDPYVDPATHQPYPTPTAVQKQMATLNYLCAADGNILPPATWFPWNWVDASQINDHDGAIAINRNTFANYFRNQLASYVSSNCFLPHVQVTLSGLNVNYSWSFSPYQAPTVTIPPTGSTVLQFSYSSSSSDGAGLNWDMGSLQLNNNYTLTIDFVGTTIIVTQHQVVYMRVSSLGTAGDGNLVDKKIVDTYTLGINANGQLVASLVSVPTDNSNSPSVTAALNFFTDFNTISTAVANSVKIVGTKLQDMPINAIQNFVFPGGKTFIFSGVSFSNYQDLVTFIRYADPTGPVTSVAAPAVKEIAVPKATVKVGGPA</sequence>
<proteinExistence type="predicted"/>
<accession>A0A2J6R9B5</accession>
<gene>
    <name evidence="1" type="ORF">L207DRAFT_534359</name>
</gene>